<evidence type="ECO:0000313" key="6">
    <source>
        <dbReference type="Proteomes" id="UP000265040"/>
    </source>
</evidence>
<comment type="similarity">
    <text evidence="1">Belongs to the glutaminase family.</text>
</comment>
<sequence>MAASLANGGLCPLSGDQVLSPAATRSMLSMMQVAGMKDYSTTFHYKVQPASHGSLLAVVPGVLGMMVFSPEVDACGNPWRAVHFCQVTSLILNYFDIRTPFRQILAYRQWKAESEVSSDLRPVELYRISQTIILKAPSLLNRDIRS</sequence>
<keyword evidence="3" id="KW-0378">Hydrolase</keyword>
<dbReference type="OrthoDB" id="9995210at2759"/>
<proteinExistence type="inferred from homology"/>
<dbReference type="Gene3D" id="3.40.710.10">
    <property type="entry name" value="DD-peptidase/beta-lactamase superfamily"/>
    <property type="match status" value="1"/>
</dbReference>
<dbReference type="InterPro" id="IPR015868">
    <property type="entry name" value="Glutaminase"/>
</dbReference>
<dbReference type="AlphaFoldDB" id="A0A7N6F8I2"/>
<evidence type="ECO:0000256" key="4">
    <source>
        <dbReference type="ARBA" id="ARBA00049534"/>
    </source>
</evidence>
<keyword evidence="6" id="KW-1185">Reference proteome</keyword>
<reference evidence="5" key="2">
    <citation type="submission" date="2025-08" db="UniProtKB">
        <authorList>
            <consortium name="Ensembl"/>
        </authorList>
    </citation>
    <scope>IDENTIFICATION</scope>
</reference>
<dbReference type="PANTHER" id="PTHR12544:SF26">
    <property type="entry name" value="GLUTAMINASE"/>
    <property type="match status" value="1"/>
</dbReference>
<dbReference type="InterPro" id="IPR012338">
    <property type="entry name" value="Beta-lactam/transpept-like"/>
</dbReference>
<reference evidence="5" key="3">
    <citation type="submission" date="2025-09" db="UniProtKB">
        <authorList>
            <consortium name="Ensembl"/>
        </authorList>
    </citation>
    <scope>IDENTIFICATION</scope>
</reference>
<comment type="catalytic activity">
    <reaction evidence="4">
        <text>L-glutamine + H2O = L-glutamate + NH4(+)</text>
        <dbReference type="Rhea" id="RHEA:15889"/>
        <dbReference type="ChEBI" id="CHEBI:15377"/>
        <dbReference type="ChEBI" id="CHEBI:28938"/>
        <dbReference type="ChEBI" id="CHEBI:29985"/>
        <dbReference type="ChEBI" id="CHEBI:58359"/>
        <dbReference type="EC" id="3.5.1.2"/>
    </reaction>
</comment>
<evidence type="ECO:0000256" key="3">
    <source>
        <dbReference type="ARBA" id="ARBA00022801"/>
    </source>
</evidence>
<evidence type="ECO:0000256" key="1">
    <source>
        <dbReference type="ARBA" id="ARBA00011076"/>
    </source>
</evidence>
<dbReference type="Proteomes" id="UP000265040">
    <property type="component" value="Chromosome 6"/>
</dbReference>
<dbReference type="SUPFAM" id="SSF56601">
    <property type="entry name" value="beta-lactamase/transpeptidase-like"/>
    <property type="match status" value="1"/>
</dbReference>
<protein>
    <recommendedName>
        <fullName evidence="2">glutaminase</fullName>
        <ecNumber evidence="2">3.5.1.2</ecNumber>
    </recommendedName>
</protein>
<reference evidence="5" key="1">
    <citation type="submission" date="2021-04" db="EMBL/GenBank/DDBJ databases">
        <authorList>
            <consortium name="Wellcome Sanger Institute Data Sharing"/>
        </authorList>
    </citation>
    <scope>NUCLEOTIDE SEQUENCE [LARGE SCALE GENOMIC DNA]</scope>
</reference>
<organism evidence="5 6">
    <name type="scientific">Anabas testudineus</name>
    <name type="common">Climbing perch</name>
    <name type="synonym">Anthias testudineus</name>
    <dbReference type="NCBI Taxonomy" id="64144"/>
    <lineage>
        <taxon>Eukaryota</taxon>
        <taxon>Metazoa</taxon>
        <taxon>Chordata</taxon>
        <taxon>Craniata</taxon>
        <taxon>Vertebrata</taxon>
        <taxon>Euteleostomi</taxon>
        <taxon>Actinopterygii</taxon>
        <taxon>Neopterygii</taxon>
        <taxon>Teleostei</taxon>
        <taxon>Neoteleostei</taxon>
        <taxon>Acanthomorphata</taxon>
        <taxon>Anabantaria</taxon>
        <taxon>Anabantiformes</taxon>
        <taxon>Anabantoidei</taxon>
        <taxon>Anabantidae</taxon>
        <taxon>Anabas</taxon>
    </lineage>
</organism>
<name>A0A7N6F8I2_ANATE</name>
<accession>A0A7N6F8I2</accession>
<evidence type="ECO:0000256" key="2">
    <source>
        <dbReference type="ARBA" id="ARBA00012918"/>
    </source>
</evidence>
<dbReference type="GeneTree" id="ENSGT00390000010463"/>
<dbReference type="Ensembl" id="ENSATET00000071891.1">
    <property type="protein sequence ID" value="ENSATEP00000043203.1"/>
    <property type="gene ID" value="ENSATEG00000028003.1"/>
</dbReference>
<dbReference type="GO" id="GO:0004359">
    <property type="term" value="F:glutaminase activity"/>
    <property type="evidence" value="ECO:0007669"/>
    <property type="project" value="UniProtKB-EC"/>
</dbReference>
<evidence type="ECO:0000313" key="5">
    <source>
        <dbReference type="Ensembl" id="ENSATEP00000043203.1"/>
    </source>
</evidence>
<dbReference type="PANTHER" id="PTHR12544">
    <property type="entry name" value="GLUTAMINASE"/>
    <property type="match status" value="1"/>
</dbReference>
<dbReference type="EC" id="3.5.1.2" evidence="2"/>
<dbReference type="InParanoid" id="A0A7N6F8I2"/>
<dbReference type="GO" id="GO:0006543">
    <property type="term" value="P:L-glutamine catabolic process"/>
    <property type="evidence" value="ECO:0007669"/>
    <property type="project" value="TreeGrafter"/>
</dbReference>
<dbReference type="Pfam" id="PF04960">
    <property type="entry name" value="Glutaminase"/>
    <property type="match status" value="1"/>
</dbReference>
<dbReference type="GO" id="GO:0006537">
    <property type="term" value="P:glutamate biosynthetic process"/>
    <property type="evidence" value="ECO:0007669"/>
    <property type="project" value="TreeGrafter"/>
</dbReference>